<name>A0AAU9NMZ0_9ASTR</name>
<keyword evidence="1" id="KW-1133">Transmembrane helix</keyword>
<dbReference type="Proteomes" id="UP001157418">
    <property type="component" value="Unassembled WGS sequence"/>
</dbReference>
<accession>A0AAU9NMZ0</accession>
<feature type="transmembrane region" description="Helical" evidence="1">
    <location>
        <begin position="122"/>
        <end position="140"/>
    </location>
</feature>
<sequence>MKSQMNDLQLNFQPSSVCFHLQKPRNLFSLSASGIAEKLEGFKGIGGISGGVDWINKRKGVPLLKRRHRRRYFGGDDSVEWWFAGIFPTVNQSSLRLIAEGGEADNNEEDCQRFSLISIQNFFFFLISIRSGTFLLKILTPPLFGS</sequence>
<reference evidence="2 3" key="1">
    <citation type="submission" date="2022-01" db="EMBL/GenBank/DDBJ databases">
        <authorList>
            <person name="Xiong W."/>
            <person name="Schranz E."/>
        </authorList>
    </citation>
    <scope>NUCLEOTIDE SEQUENCE [LARGE SCALE GENOMIC DNA]</scope>
</reference>
<gene>
    <name evidence="2" type="ORF">LVIROSA_LOCUS25427</name>
</gene>
<keyword evidence="3" id="KW-1185">Reference proteome</keyword>
<evidence type="ECO:0000313" key="3">
    <source>
        <dbReference type="Proteomes" id="UP001157418"/>
    </source>
</evidence>
<evidence type="ECO:0000256" key="1">
    <source>
        <dbReference type="SAM" id="Phobius"/>
    </source>
</evidence>
<comment type="caution">
    <text evidence="2">The sequence shown here is derived from an EMBL/GenBank/DDBJ whole genome shotgun (WGS) entry which is preliminary data.</text>
</comment>
<organism evidence="2 3">
    <name type="scientific">Lactuca virosa</name>
    <dbReference type="NCBI Taxonomy" id="75947"/>
    <lineage>
        <taxon>Eukaryota</taxon>
        <taxon>Viridiplantae</taxon>
        <taxon>Streptophyta</taxon>
        <taxon>Embryophyta</taxon>
        <taxon>Tracheophyta</taxon>
        <taxon>Spermatophyta</taxon>
        <taxon>Magnoliopsida</taxon>
        <taxon>eudicotyledons</taxon>
        <taxon>Gunneridae</taxon>
        <taxon>Pentapetalae</taxon>
        <taxon>asterids</taxon>
        <taxon>campanulids</taxon>
        <taxon>Asterales</taxon>
        <taxon>Asteraceae</taxon>
        <taxon>Cichorioideae</taxon>
        <taxon>Cichorieae</taxon>
        <taxon>Lactucinae</taxon>
        <taxon>Lactuca</taxon>
    </lineage>
</organism>
<dbReference type="EMBL" id="CAKMRJ010004566">
    <property type="protein sequence ID" value="CAH1439217.1"/>
    <property type="molecule type" value="Genomic_DNA"/>
</dbReference>
<keyword evidence="1" id="KW-0812">Transmembrane</keyword>
<protein>
    <submittedName>
        <fullName evidence="2">Uncharacterized protein</fullName>
    </submittedName>
</protein>
<dbReference type="AlphaFoldDB" id="A0AAU9NMZ0"/>
<evidence type="ECO:0000313" key="2">
    <source>
        <dbReference type="EMBL" id="CAH1439217.1"/>
    </source>
</evidence>
<proteinExistence type="predicted"/>
<keyword evidence="1" id="KW-0472">Membrane</keyword>